<dbReference type="GO" id="GO:0043565">
    <property type="term" value="F:sequence-specific DNA binding"/>
    <property type="evidence" value="ECO:0007669"/>
    <property type="project" value="TreeGrafter"/>
</dbReference>
<dbReference type="Pfam" id="PF03466">
    <property type="entry name" value="LysR_substrate"/>
    <property type="match status" value="1"/>
</dbReference>
<evidence type="ECO:0000313" key="6">
    <source>
        <dbReference type="EMBL" id="RXZ66417.1"/>
    </source>
</evidence>
<dbReference type="Gene3D" id="1.10.10.10">
    <property type="entry name" value="Winged helix-like DNA-binding domain superfamily/Winged helix DNA-binding domain"/>
    <property type="match status" value="1"/>
</dbReference>
<dbReference type="GO" id="GO:0003700">
    <property type="term" value="F:DNA-binding transcription factor activity"/>
    <property type="evidence" value="ECO:0007669"/>
    <property type="project" value="InterPro"/>
</dbReference>
<evidence type="ECO:0000313" key="7">
    <source>
        <dbReference type="Proteomes" id="UP000293623"/>
    </source>
</evidence>
<dbReference type="GO" id="GO:0009089">
    <property type="term" value="P:lysine biosynthetic process via diaminopimelate"/>
    <property type="evidence" value="ECO:0007669"/>
    <property type="project" value="TreeGrafter"/>
</dbReference>
<keyword evidence="3" id="KW-0238">DNA-binding</keyword>
<protein>
    <submittedName>
        <fullName evidence="6">LysR family transcriptional regulator</fullName>
    </submittedName>
</protein>
<dbReference type="InterPro" id="IPR000847">
    <property type="entry name" value="LysR_HTH_N"/>
</dbReference>
<accession>A0A4Q2KPH2</accession>
<dbReference type="GO" id="GO:0010628">
    <property type="term" value="P:positive regulation of gene expression"/>
    <property type="evidence" value="ECO:0007669"/>
    <property type="project" value="TreeGrafter"/>
</dbReference>
<evidence type="ECO:0000256" key="2">
    <source>
        <dbReference type="ARBA" id="ARBA00023015"/>
    </source>
</evidence>
<evidence type="ECO:0000256" key="3">
    <source>
        <dbReference type="ARBA" id="ARBA00023125"/>
    </source>
</evidence>
<dbReference type="InterPro" id="IPR036388">
    <property type="entry name" value="WH-like_DNA-bd_sf"/>
</dbReference>
<dbReference type="PRINTS" id="PR00039">
    <property type="entry name" value="HTHLYSR"/>
</dbReference>
<sequence length="299" mass="32948">MRLRHIEVFYAVYRTGSVTGAAQELNVSQPSVSKVLRHAEDQLGYPLFRRSKGRLEPTEAGHELFGEVDEVYRMIRSLRRTAQNIGSRRGGHIKLGLLPSLGFGVIPEAIARLRAEHPDVSFELDTLHTRDIASSLYERGCDVAIGYGAAAKSRLAVRQIGEIELLVAARKDQYVPADGVVDIEDLSDRDFIGLRDSGPSGAVLVDEIDRLGVVPREVVTARTYYVALALAERGVGVTVVDEFTARDMRSDVIGLYRFRTPIVAPVSAYFLQENAEAPLLSGFLDTVEDILSTRPGQRV</sequence>
<dbReference type="InterPro" id="IPR005119">
    <property type="entry name" value="LysR_subst-bd"/>
</dbReference>
<dbReference type="InterPro" id="IPR036390">
    <property type="entry name" value="WH_DNA-bd_sf"/>
</dbReference>
<keyword evidence="7" id="KW-1185">Reference proteome</keyword>
<dbReference type="OrthoDB" id="8479870at2"/>
<comment type="similarity">
    <text evidence="1">Belongs to the LysR transcriptional regulatory family.</text>
</comment>
<evidence type="ECO:0000259" key="5">
    <source>
        <dbReference type="PROSITE" id="PS50931"/>
    </source>
</evidence>
<dbReference type="AlphaFoldDB" id="A0A4Q2KPH2"/>
<name>A0A4Q2KPH2_9SPHN</name>
<feature type="domain" description="HTH lysR-type" evidence="5">
    <location>
        <begin position="1"/>
        <end position="58"/>
    </location>
</feature>
<dbReference type="RefSeq" id="WP_129523887.1">
    <property type="nucleotide sequence ID" value="NZ_SDPV01000001.1"/>
</dbReference>
<dbReference type="PANTHER" id="PTHR30427:SF1">
    <property type="entry name" value="TRANSCRIPTIONAL ACTIVATOR PROTEIN LYSR"/>
    <property type="match status" value="1"/>
</dbReference>
<evidence type="ECO:0000256" key="1">
    <source>
        <dbReference type="ARBA" id="ARBA00009437"/>
    </source>
</evidence>
<dbReference type="PROSITE" id="PS50931">
    <property type="entry name" value="HTH_LYSR"/>
    <property type="match status" value="1"/>
</dbReference>
<dbReference type="Gene3D" id="3.40.190.10">
    <property type="entry name" value="Periplasmic binding protein-like II"/>
    <property type="match status" value="2"/>
</dbReference>
<dbReference type="SUPFAM" id="SSF46785">
    <property type="entry name" value="Winged helix' DNA-binding domain"/>
    <property type="match status" value="1"/>
</dbReference>
<dbReference type="Pfam" id="PF00126">
    <property type="entry name" value="HTH_1"/>
    <property type="match status" value="1"/>
</dbReference>
<evidence type="ECO:0000256" key="4">
    <source>
        <dbReference type="ARBA" id="ARBA00023163"/>
    </source>
</evidence>
<dbReference type="EMBL" id="SDPV01000001">
    <property type="protein sequence ID" value="RXZ66417.1"/>
    <property type="molecule type" value="Genomic_DNA"/>
</dbReference>
<dbReference type="Proteomes" id="UP000293623">
    <property type="component" value="Unassembled WGS sequence"/>
</dbReference>
<comment type="caution">
    <text evidence="6">The sequence shown here is derived from an EMBL/GenBank/DDBJ whole genome shotgun (WGS) entry which is preliminary data.</text>
</comment>
<proteinExistence type="inferred from homology"/>
<dbReference type="PANTHER" id="PTHR30427">
    <property type="entry name" value="TRANSCRIPTIONAL ACTIVATOR PROTEIN LYSR"/>
    <property type="match status" value="1"/>
</dbReference>
<keyword evidence="2" id="KW-0805">Transcription regulation</keyword>
<organism evidence="6 7">
    <name type="scientific">Pelagerythrobacter rhizovicinus</name>
    <dbReference type="NCBI Taxonomy" id="2268576"/>
    <lineage>
        <taxon>Bacteria</taxon>
        <taxon>Pseudomonadati</taxon>
        <taxon>Pseudomonadota</taxon>
        <taxon>Alphaproteobacteria</taxon>
        <taxon>Sphingomonadales</taxon>
        <taxon>Erythrobacteraceae</taxon>
        <taxon>Pelagerythrobacter</taxon>
    </lineage>
</organism>
<keyword evidence="4" id="KW-0804">Transcription</keyword>
<gene>
    <name evidence="6" type="ORF">ETX26_06945</name>
</gene>
<reference evidence="6 7" key="1">
    <citation type="submission" date="2019-01" db="EMBL/GenBank/DDBJ databases">
        <title>Altererythrobacter rhizovicinus sp. nov., isolated from the rhizosphere soil of Haloxylon ammodendron.</title>
        <authorList>
            <person name="Li H.-P."/>
            <person name="Gou J.-Y."/>
            <person name="Yao D."/>
            <person name="Han Q.-Q."/>
            <person name="Shao K.-Z."/>
            <person name="Zhao Q."/>
            <person name="Zhang J.-L."/>
        </authorList>
    </citation>
    <scope>NUCLEOTIDE SEQUENCE [LARGE SCALE GENOMIC DNA]</scope>
    <source>
        <strain evidence="6 7">AY-3R</strain>
    </source>
</reference>
<dbReference type="SUPFAM" id="SSF53850">
    <property type="entry name" value="Periplasmic binding protein-like II"/>
    <property type="match status" value="1"/>
</dbReference>